<dbReference type="Proteomes" id="UP000014074">
    <property type="component" value="Unassembled WGS sequence"/>
</dbReference>
<keyword evidence="7" id="KW-1185">Reference proteome</keyword>
<name>R8BDS0_PHAM7</name>
<evidence type="ECO:0000256" key="4">
    <source>
        <dbReference type="SAM" id="MobiDB-lite"/>
    </source>
</evidence>
<dbReference type="HOGENOM" id="CLU_007157_0_0_1"/>
<dbReference type="EMBL" id="KB933264">
    <property type="protein sequence ID" value="EON97435.1"/>
    <property type="molecule type" value="Genomic_DNA"/>
</dbReference>
<dbReference type="InterPro" id="IPR013932">
    <property type="entry name" value="TATA-bd_TIP120"/>
</dbReference>
<gene>
    <name evidence="6" type="ORF">UCRPA7_6977</name>
</gene>
<comment type="similarity">
    <text evidence="1">Belongs to the CAND family.</text>
</comment>
<evidence type="ECO:0000313" key="7">
    <source>
        <dbReference type="Proteomes" id="UP000014074"/>
    </source>
</evidence>
<feature type="region of interest" description="Disordered" evidence="4">
    <location>
        <begin position="367"/>
        <end position="401"/>
    </location>
</feature>
<sequence>MATSIPANPTTQTINQLLVKLNDNDPDFRFMSLSDLITVLNIGKHDLLHHDYNTAARTIDSIVKSLDDQNGEVQNQAIKCLGPLVAKIPHNLIAPLIEKLSTLKLQNSVDNSVPALALRNVIESLPRPVQGVVPSREVLESYASISRVLIPRLLGRSIQAQKATGNVRLPAPGDGMIDSDQDLNADAVDVLIEVVRCFGPMLQPVEIEALQDAVIGVLENHRATSVVRKRAVVAISILAVYLSDDLLLGFIKRTVVVLGNPKVNSVTKRFYVTIMGSMARSVPYRFGQHIHTVVPFVLSALGENELQQHLEEINDGVDSGPEFNEVREAALVALEAFLASCPSQMRAQTDEVITSCLRYLKYDPNYAVDDDDEDMEEDEEDDADELEDDDEFETGDGFDDDDDASWKVRRCAAKALYTLVSTRSSGDLLDNGVLYGQVAPALIKRFDEREENVRLEVVSTLSLLIRKTGEGVIPDFALDNGQAEDSHPVPVSRKRRRQSSGGGPSALHLTGTGLTSPTLERIPSTGPRADLAQLTPNIIKGSTKLLKGKSVPAKQAATNLLDDLITVQQGGLADYFDQVIELIIEAIKPSSASSTSVALSGAGGNASATPATLRVAALRLMSDIAKTHSSKLLQPYLTKIVAGVVAVVHDRFYKISSQAIQTVEEIVKAITPPRSRTTAQKYKAELAKLYDVLVDRTVANDADVEVRQRAIHALGTLLSRTISAEGAGLLAADKRQKSLDILSDRLKNETTRISAVRAIDSVAAVSSSNVQLDPVWVREVALELSGQLRKANRALRGSSVQALKHLILSPASEGALDKGTVKNLVLALQPVITNNDAHLLGPTLHILAYIVEGNADTVVTSTLIDSLCQLLLVNIVDSVLDPLLDLVTKIGQIGAGEPLMSGLLRNVGVSGDPATVGKVIGTLLVGSGGSAGVTLDSFISEADTTEDPLRASLALSVLGEAGLRLGQKSPLEPQLFLDKFGKEYDKVSLSAALALGRAGAGNVPQYLPMILKNLEKTGTTQYLLLQSIKEILLQDVDIAQYSSSIWSQLLDAAGVDDNKAVCAECIGRLAIIDPKTYIPKLDGLLKDNSATLRAIAVQALRYTLPESTEQFDSILQNYLVSMLMTMLQDSDMDIRRLAMSTLNSAAHNKPDMILGHLGQLMPYVMQESVIKPELRREVQMGPFKHLVDDGLEVRKSAYETLYALMETAFSRISIIELYDRIIAGLKDDNDIRSLSNLMVSKLVYIDPDETVRRLDAIADAYRTTLSTKLKENAVKQEHEKQEEANKSVLRVTLLLGEKLKGSVGSSSTQGAAGANQVWGTYWDWVNKDFNSQLKSLREESDRIGHTYA</sequence>
<feature type="domain" description="TATA-binding protein interacting (TIP20)" evidence="5">
    <location>
        <begin position="1153"/>
        <end position="1326"/>
    </location>
</feature>
<dbReference type="Gene3D" id="1.25.10.10">
    <property type="entry name" value="Leucine-rich Repeat Variant"/>
    <property type="match status" value="1"/>
</dbReference>
<dbReference type="eggNOG" id="KOG1824">
    <property type="taxonomic scope" value="Eukaryota"/>
</dbReference>
<protein>
    <submittedName>
        <fullName evidence="6">Putative cullin-associated nedd8-dissociated protein 2 protein</fullName>
    </submittedName>
</protein>
<organism evidence="6 7">
    <name type="scientific">Phaeoacremonium minimum (strain UCR-PA7)</name>
    <name type="common">Esca disease fungus</name>
    <name type="synonym">Togninia minima</name>
    <dbReference type="NCBI Taxonomy" id="1286976"/>
    <lineage>
        <taxon>Eukaryota</taxon>
        <taxon>Fungi</taxon>
        <taxon>Dikarya</taxon>
        <taxon>Ascomycota</taxon>
        <taxon>Pezizomycotina</taxon>
        <taxon>Sordariomycetes</taxon>
        <taxon>Sordariomycetidae</taxon>
        <taxon>Togniniales</taxon>
        <taxon>Togniniaceae</taxon>
        <taxon>Phaeoacremonium</taxon>
    </lineage>
</organism>
<evidence type="ECO:0000256" key="1">
    <source>
        <dbReference type="ARBA" id="ARBA00007657"/>
    </source>
</evidence>
<dbReference type="InterPro" id="IPR039852">
    <property type="entry name" value="CAND1/CAND2"/>
</dbReference>
<keyword evidence="2" id="KW-0677">Repeat</keyword>
<dbReference type="GeneID" id="19327689"/>
<evidence type="ECO:0000313" key="6">
    <source>
        <dbReference type="EMBL" id="EON97435.1"/>
    </source>
</evidence>
<evidence type="ECO:0000256" key="3">
    <source>
        <dbReference type="ARBA" id="ARBA00022786"/>
    </source>
</evidence>
<accession>R8BDS0</accession>
<dbReference type="OrthoDB" id="6260732at2759"/>
<reference evidence="7" key="1">
    <citation type="journal article" date="2013" name="Genome Announc.">
        <title>Draft genome sequence of the ascomycete Phaeoacremonium aleophilum strain UCR-PA7, a causal agent of the esca disease complex in grapevines.</title>
        <authorList>
            <person name="Blanco-Ulate B."/>
            <person name="Rolshausen P."/>
            <person name="Cantu D."/>
        </authorList>
    </citation>
    <scope>NUCLEOTIDE SEQUENCE [LARGE SCALE GENOMIC DNA]</scope>
    <source>
        <strain evidence="7">UCR-PA7</strain>
    </source>
</reference>
<dbReference type="PANTHER" id="PTHR12696">
    <property type="entry name" value="TIP120"/>
    <property type="match status" value="1"/>
</dbReference>
<dbReference type="Pfam" id="PF25782">
    <property type="entry name" value="TPR_CAND1"/>
    <property type="match status" value="1"/>
</dbReference>
<feature type="compositionally biased region" description="Acidic residues" evidence="4">
    <location>
        <begin position="368"/>
        <end position="401"/>
    </location>
</feature>
<dbReference type="SUPFAM" id="SSF48371">
    <property type="entry name" value="ARM repeat"/>
    <property type="match status" value="1"/>
</dbReference>
<dbReference type="Pfam" id="PF08623">
    <property type="entry name" value="TIP120"/>
    <property type="match status" value="1"/>
</dbReference>
<dbReference type="KEGG" id="tmn:UCRPA7_6977"/>
<evidence type="ECO:0000259" key="5">
    <source>
        <dbReference type="Pfam" id="PF08623"/>
    </source>
</evidence>
<feature type="region of interest" description="Disordered" evidence="4">
    <location>
        <begin position="477"/>
        <end position="528"/>
    </location>
</feature>
<dbReference type="InterPro" id="IPR016024">
    <property type="entry name" value="ARM-type_fold"/>
</dbReference>
<evidence type="ECO:0000256" key="2">
    <source>
        <dbReference type="ARBA" id="ARBA00022737"/>
    </source>
</evidence>
<dbReference type="RefSeq" id="XP_007917703.1">
    <property type="nucleotide sequence ID" value="XM_007919512.1"/>
</dbReference>
<dbReference type="GO" id="GO:0010265">
    <property type="term" value="P:SCF complex assembly"/>
    <property type="evidence" value="ECO:0007669"/>
    <property type="project" value="InterPro"/>
</dbReference>
<proteinExistence type="inferred from homology"/>
<dbReference type="InterPro" id="IPR011989">
    <property type="entry name" value="ARM-like"/>
</dbReference>
<keyword evidence="3" id="KW-0833">Ubl conjugation pathway</keyword>